<feature type="transmembrane region" description="Helical" evidence="2">
    <location>
        <begin position="125"/>
        <end position="144"/>
    </location>
</feature>
<evidence type="ECO:0008006" key="5">
    <source>
        <dbReference type="Google" id="ProtNLM"/>
    </source>
</evidence>
<feature type="region of interest" description="Disordered" evidence="1">
    <location>
        <begin position="12"/>
        <end position="38"/>
    </location>
</feature>
<evidence type="ECO:0000313" key="3">
    <source>
        <dbReference type="EMBL" id="TFK41132.1"/>
    </source>
</evidence>
<organism evidence="3 4">
    <name type="scientific">Crucibulum laeve</name>
    <dbReference type="NCBI Taxonomy" id="68775"/>
    <lineage>
        <taxon>Eukaryota</taxon>
        <taxon>Fungi</taxon>
        <taxon>Dikarya</taxon>
        <taxon>Basidiomycota</taxon>
        <taxon>Agaricomycotina</taxon>
        <taxon>Agaricomycetes</taxon>
        <taxon>Agaricomycetidae</taxon>
        <taxon>Agaricales</taxon>
        <taxon>Agaricineae</taxon>
        <taxon>Nidulariaceae</taxon>
        <taxon>Crucibulum</taxon>
    </lineage>
</organism>
<evidence type="ECO:0000256" key="1">
    <source>
        <dbReference type="SAM" id="MobiDB-lite"/>
    </source>
</evidence>
<proteinExistence type="predicted"/>
<gene>
    <name evidence="3" type="ORF">BDQ12DRAFT_426326</name>
</gene>
<feature type="transmembrane region" description="Helical" evidence="2">
    <location>
        <begin position="93"/>
        <end position="119"/>
    </location>
</feature>
<name>A0A5C3M717_9AGAR</name>
<dbReference type="Proteomes" id="UP000308652">
    <property type="component" value="Unassembled WGS sequence"/>
</dbReference>
<evidence type="ECO:0000313" key="4">
    <source>
        <dbReference type="Proteomes" id="UP000308652"/>
    </source>
</evidence>
<keyword evidence="2" id="KW-0812">Transmembrane</keyword>
<evidence type="ECO:0000256" key="2">
    <source>
        <dbReference type="SAM" id="Phobius"/>
    </source>
</evidence>
<dbReference type="OrthoDB" id="3226059at2759"/>
<reference evidence="3 4" key="1">
    <citation type="journal article" date="2019" name="Nat. Ecol. Evol.">
        <title>Megaphylogeny resolves global patterns of mushroom evolution.</title>
        <authorList>
            <person name="Varga T."/>
            <person name="Krizsan K."/>
            <person name="Foldi C."/>
            <person name="Dima B."/>
            <person name="Sanchez-Garcia M."/>
            <person name="Sanchez-Ramirez S."/>
            <person name="Szollosi G.J."/>
            <person name="Szarkandi J.G."/>
            <person name="Papp V."/>
            <person name="Albert L."/>
            <person name="Andreopoulos W."/>
            <person name="Angelini C."/>
            <person name="Antonin V."/>
            <person name="Barry K.W."/>
            <person name="Bougher N.L."/>
            <person name="Buchanan P."/>
            <person name="Buyck B."/>
            <person name="Bense V."/>
            <person name="Catcheside P."/>
            <person name="Chovatia M."/>
            <person name="Cooper J."/>
            <person name="Damon W."/>
            <person name="Desjardin D."/>
            <person name="Finy P."/>
            <person name="Geml J."/>
            <person name="Haridas S."/>
            <person name="Hughes K."/>
            <person name="Justo A."/>
            <person name="Karasinski D."/>
            <person name="Kautmanova I."/>
            <person name="Kiss B."/>
            <person name="Kocsube S."/>
            <person name="Kotiranta H."/>
            <person name="LaButti K.M."/>
            <person name="Lechner B.E."/>
            <person name="Liimatainen K."/>
            <person name="Lipzen A."/>
            <person name="Lukacs Z."/>
            <person name="Mihaltcheva S."/>
            <person name="Morgado L.N."/>
            <person name="Niskanen T."/>
            <person name="Noordeloos M.E."/>
            <person name="Ohm R.A."/>
            <person name="Ortiz-Santana B."/>
            <person name="Ovrebo C."/>
            <person name="Racz N."/>
            <person name="Riley R."/>
            <person name="Savchenko A."/>
            <person name="Shiryaev A."/>
            <person name="Soop K."/>
            <person name="Spirin V."/>
            <person name="Szebenyi C."/>
            <person name="Tomsovsky M."/>
            <person name="Tulloss R.E."/>
            <person name="Uehling J."/>
            <person name="Grigoriev I.V."/>
            <person name="Vagvolgyi C."/>
            <person name="Papp T."/>
            <person name="Martin F.M."/>
            <person name="Miettinen O."/>
            <person name="Hibbett D.S."/>
            <person name="Nagy L.G."/>
        </authorList>
    </citation>
    <scope>NUCLEOTIDE SEQUENCE [LARGE SCALE GENOMIC DNA]</scope>
    <source>
        <strain evidence="3 4">CBS 166.37</strain>
    </source>
</reference>
<sequence length="167" mass="18733">MLPILADVSLTSFSSSLPSSPDSLSLRKRPRRPLTSQSNNTTFYRRRRMSFIKAHYHPFLFTLMTLSAMAELGLTCFLVSAGNESGTWPTRRYHSLLILFVFNAAWTTLFSATYMWWFVDGSSHFLANIASSVAWLLITSVLWGTAAGVMHNTRTGGNCARRATISR</sequence>
<accession>A0A5C3M717</accession>
<keyword evidence="2" id="KW-0472">Membrane</keyword>
<dbReference type="AlphaFoldDB" id="A0A5C3M717"/>
<feature type="compositionally biased region" description="Low complexity" evidence="1">
    <location>
        <begin position="12"/>
        <end position="24"/>
    </location>
</feature>
<feature type="transmembrane region" description="Helical" evidence="2">
    <location>
        <begin position="59"/>
        <end position="81"/>
    </location>
</feature>
<keyword evidence="4" id="KW-1185">Reference proteome</keyword>
<protein>
    <recommendedName>
        <fullName evidence="5">MARVEL domain-containing protein</fullName>
    </recommendedName>
</protein>
<dbReference type="EMBL" id="ML213595">
    <property type="protein sequence ID" value="TFK41132.1"/>
    <property type="molecule type" value="Genomic_DNA"/>
</dbReference>
<keyword evidence="2" id="KW-1133">Transmembrane helix</keyword>